<sequence length="85" mass="8737">MTTLVSGADCQVNTINTQSVASLLGLLLPCFTQAIALIALMTFTAIPVAMFEYGEPASDLDILELSASSAGAVTLCVALQWNGAS</sequence>
<evidence type="ECO:0000313" key="3">
    <source>
        <dbReference type="Proteomes" id="UP000280792"/>
    </source>
</evidence>
<gene>
    <name evidence="2" type="ORF">D0544_11720</name>
</gene>
<evidence type="ECO:0000256" key="1">
    <source>
        <dbReference type="SAM" id="Phobius"/>
    </source>
</evidence>
<feature type="transmembrane region" description="Helical" evidence="1">
    <location>
        <begin position="26"/>
        <end position="50"/>
    </location>
</feature>
<keyword evidence="3" id="KW-1185">Reference proteome</keyword>
<dbReference type="EMBL" id="QWEZ01000002">
    <property type="protein sequence ID" value="RRJ82532.1"/>
    <property type="molecule type" value="Genomic_DNA"/>
</dbReference>
<name>A0A3P3VIP0_9GAMM</name>
<protein>
    <submittedName>
        <fullName evidence="2">Uncharacterized protein</fullName>
    </submittedName>
</protein>
<evidence type="ECO:0000313" key="2">
    <source>
        <dbReference type="EMBL" id="RRJ82532.1"/>
    </source>
</evidence>
<dbReference type="AlphaFoldDB" id="A0A3P3VIP0"/>
<proteinExistence type="predicted"/>
<dbReference type="RefSeq" id="WP_125016354.1">
    <property type="nucleotide sequence ID" value="NZ_QWEZ01000002.1"/>
</dbReference>
<keyword evidence="1" id="KW-1133">Transmembrane helix</keyword>
<organism evidence="2 3">
    <name type="scientific">Aestuariirhabdus litorea</name>
    <dbReference type="NCBI Taxonomy" id="2528527"/>
    <lineage>
        <taxon>Bacteria</taxon>
        <taxon>Pseudomonadati</taxon>
        <taxon>Pseudomonadota</taxon>
        <taxon>Gammaproteobacteria</taxon>
        <taxon>Oceanospirillales</taxon>
        <taxon>Aestuariirhabdaceae</taxon>
        <taxon>Aestuariirhabdus</taxon>
    </lineage>
</organism>
<dbReference type="Proteomes" id="UP000280792">
    <property type="component" value="Unassembled WGS sequence"/>
</dbReference>
<reference evidence="2 3" key="2">
    <citation type="submission" date="2018-12" db="EMBL/GenBank/DDBJ databases">
        <title>Simiduia agarivorans gen. nov., sp. nov., a marine, agarolytic bacterium isolated from shallow coastal water from Keelung, Taiwan.</title>
        <authorList>
            <person name="Shieh W.Y."/>
        </authorList>
    </citation>
    <scope>NUCLEOTIDE SEQUENCE [LARGE SCALE GENOMIC DNA]</scope>
    <source>
        <strain evidence="2 3">GTF-13</strain>
    </source>
</reference>
<keyword evidence="1" id="KW-0472">Membrane</keyword>
<keyword evidence="1" id="KW-0812">Transmembrane</keyword>
<accession>A0A3P3VIP0</accession>
<reference evidence="2 3" key="1">
    <citation type="submission" date="2018-08" db="EMBL/GenBank/DDBJ databases">
        <authorList>
            <person name="Khan S.A."/>
        </authorList>
    </citation>
    <scope>NUCLEOTIDE SEQUENCE [LARGE SCALE GENOMIC DNA]</scope>
    <source>
        <strain evidence="2 3">GTF-13</strain>
    </source>
</reference>
<comment type="caution">
    <text evidence="2">The sequence shown here is derived from an EMBL/GenBank/DDBJ whole genome shotgun (WGS) entry which is preliminary data.</text>
</comment>